<dbReference type="RefSeq" id="WP_073288525.1">
    <property type="nucleotide sequence ID" value="NZ_FRCP01000013.1"/>
</dbReference>
<keyword evidence="1 4" id="KW-0808">Transferase</keyword>
<dbReference type="InterPro" id="IPR002123">
    <property type="entry name" value="Plipid/glycerol_acylTrfase"/>
</dbReference>
<dbReference type="STRING" id="1120996.SAMN02746066_02688"/>
<protein>
    <submittedName>
        <fullName evidence="4">1-acyl-sn-glycerol-3-phosphate acyltransferase</fullName>
    </submittedName>
</protein>
<proteinExistence type="predicted"/>
<reference evidence="4 5" key="1">
    <citation type="submission" date="2016-11" db="EMBL/GenBank/DDBJ databases">
        <authorList>
            <person name="Jaros S."/>
            <person name="Januszkiewicz K."/>
            <person name="Wedrychowicz H."/>
        </authorList>
    </citation>
    <scope>NUCLEOTIDE SEQUENCE [LARGE SCALE GENOMIC DNA]</scope>
    <source>
        <strain evidence="4 5">DSM 15930</strain>
    </source>
</reference>
<dbReference type="SUPFAM" id="SSF69593">
    <property type="entry name" value="Glycerol-3-phosphate (1)-acyltransferase"/>
    <property type="match status" value="1"/>
</dbReference>
<sequence length="198" mass="22456">MKNNRAQLYKILRPIFTVLFKAYYNPKIINQEAIPKYGAAVIAGNHKHALDPLLVDVCTKRVMHTLAKKELHNGKFGWFYRAIGTIPVDLHANRNKEALNLAIQHLNEGCLINVSPEAKRNYTQEIVLPFKFGAVAMAQRTKSKIIPYSITGDYRFRSKNLKITFGEPLDVTQISIEEANVVLFTTVKELIIHAKKGI</sequence>
<dbReference type="AlphaFoldDB" id="A0A1M7KDJ6"/>
<dbReference type="Proteomes" id="UP000184038">
    <property type="component" value="Unassembled WGS sequence"/>
</dbReference>
<dbReference type="GO" id="GO:0006654">
    <property type="term" value="P:phosphatidic acid biosynthetic process"/>
    <property type="evidence" value="ECO:0007669"/>
    <property type="project" value="TreeGrafter"/>
</dbReference>
<dbReference type="OrthoDB" id="9803035at2"/>
<accession>A0A1M7KDJ6</accession>
<dbReference type="Pfam" id="PF01553">
    <property type="entry name" value="Acyltransferase"/>
    <property type="match status" value="1"/>
</dbReference>
<evidence type="ECO:0000256" key="1">
    <source>
        <dbReference type="ARBA" id="ARBA00022679"/>
    </source>
</evidence>
<dbReference type="GO" id="GO:0003841">
    <property type="term" value="F:1-acylglycerol-3-phosphate O-acyltransferase activity"/>
    <property type="evidence" value="ECO:0007669"/>
    <property type="project" value="TreeGrafter"/>
</dbReference>
<keyword evidence="2 4" id="KW-0012">Acyltransferase</keyword>
<keyword evidence="5" id="KW-1185">Reference proteome</keyword>
<organism evidence="4 5">
    <name type="scientific">Anaerosporobacter mobilis DSM 15930</name>
    <dbReference type="NCBI Taxonomy" id="1120996"/>
    <lineage>
        <taxon>Bacteria</taxon>
        <taxon>Bacillati</taxon>
        <taxon>Bacillota</taxon>
        <taxon>Clostridia</taxon>
        <taxon>Lachnospirales</taxon>
        <taxon>Lachnospiraceae</taxon>
        <taxon>Anaerosporobacter</taxon>
    </lineage>
</organism>
<dbReference type="SMART" id="SM00563">
    <property type="entry name" value="PlsC"/>
    <property type="match status" value="1"/>
</dbReference>
<evidence type="ECO:0000313" key="5">
    <source>
        <dbReference type="Proteomes" id="UP000184038"/>
    </source>
</evidence>
<feature type="domain" description="Phospholipid/glycerol acyltransferase" evidence="3">
    <location>
        <begin position="40"/>
        <end position="153"/>
    </location>
</feature>
<evidence type="ECO:0000313" key="4">
    <source>
        <dbReference type="EMBL" id="SHM63311.1"/>
    </source>
</evidence>
<dbReference type="CDD" id="cd07989">
    <property type="entry name" value="LPLAT_AGPAT-like"/>
    <property type="match status" value="1"/>
</dbReference>
<name>A0A1M7KDJ6_9FIRM</name>
<dbReference type="PANTHER" id="PTHR10434">
    <property type="entry name" value="1-ACYL-SN-GLYCEROL-3-PHOSPHATE ACYLTRANSFERASE"/>
    <property type="match status" value="1"/>
</dbReference>
<dbReference type="EMBL" id="FRCP01000013">
    <property type="protein sequence ID" value="SHM63311.1"/>
    <property type="molecule type" value="Genomic_DNA"/>
</dbReference>
<evidence type="ECO:0000256" key="2">
    <source>
        <dbReference type="ARBA" id="ARBA00023315"/>
    </source>
</evidence>
<gene>
    <name evidence="4" type="ORF">SAMN02746066_02688</name>
</gene>
<dbReference type="PANTHER" id="PTHR10434:SF11">
    <property type="entry name" value="1-ACYL-SN-GLYCEROL-3-PHOSPHATE ACYLTRANSFERASE"/>
    <property type="match status" value="1"/>
</dbReference>
<evidence type="ECO:0000259" key="3">
    <source>
        <dbReference type="SMART" id="SM00563"/>
    </source>
</evidence>